<organism evidence="2 3">
    <name type="scientific">Aliidiomarina minuta</name>
    <dbReference type="NCBI Taxonomy" id="880057"/>
    <lineage>
        <taxon>Bacteria</taxon>
        <taxon>Pseudomonadati</taxon>
        <taxon>Pseudomonadota</taxon>
        <taxon>Gammaproteobacteria</taxon>
        <taxon>Alteromonadales</taxon>
        <taxon>Idiomarinaceae</taxon>
        <taxon>Aliidiomarina</taxon>
    </lineage>
</organism>
<gene>
    <name evidence="2" type="ORF">CWE09_10075</name>
</gene>
<evidence type="ECO:0000256" key="1">
    <source>
        <dbReference type="SAM" id="MobiDB-lite"/>
    </source>
</evidence>
<sequence length="143" mass="15949">MNISNYSVQPTSNVTSSSSNKRPVTEQLSNKSPDLHTDRVEISTAGYEALKDNEGQKNIDIRNASYHDIEKIADQLFDDGKISGGERTLMKVSAHLEIMSKHGKDLDKKIDFLEAWKGWASFQQPSVQDGPHQSIYAALLELT</sequence>
<proteinExistence type="predicted"/>
<evidence type="ECO:0000313" key="2">
    <source>
        <dbReference type="EMBL" id="RUO27015.1"/>
    </source>
</evidence>
<evidence type="ECO:0000313" key="3">
    <source>
        <dbReference type="Proteomes" id="UP000288293"/>
    </source>
</evidence>
<dbReference type="Proteomes" id="UP000288293">
    <property type="component" value="Unassembled WGS sequence"/>
</dbReference>
<feature type="compositionally biased region" description="Polar residues" evidence="1">
    <location>
        <begin position="1"/>
        <end position="32"/>
    </location>
</feature>
<reference evidence="2 3" key="1">
    <citation type="journal article" date="2011" name="Front. Microbiol.">
        <title>Genomic signatures of strain selection and enhancement in Bacillus atrophaeus var. globigii, a historical biowarfare simulant.</title>
        <authorList>
            <person name="Gibbons H.S."/>
            <person name="Broomall S.M."/>
            <person name="McNew L.A."/>
            <person name="Daligault H."/>
            <person name="Chapman C."/>
            <person name="Bruce D."/>
            <person name="Karavis M."/>
            <person name="Krepps M."/>
            <person name="McGregor P.A."/>
            <person name="Hong C."/>
            <person name="Park K.H."/>
            <person name="Akmal A."/>
            <person name="Feldman A."/>
            <person name="Lin J.S."/>
            <person name="Chang W.E."/>
            <person name="Higgs B.W."/>
            <person name="Demirev P."/>
            <person name="Lindquist J."/>
            <person name="Liem A."/>
            <person name="Fochler E."/>
            <person name="Read T.D."/>
            <person name="Tapia R."/>
            <person name="Johnson S."/>
            <person name="Bishop-Lilly K.A."/>
            <person name="Detter C."/>
            <person name="Han C."/>
            <person name="Sozhamannan S."/>
            <person name="Rosenzweig C.N."/>
            <person name="Skowronski E.W."/>
        </authorList>
    </citation>
    <scope>NUCLEOTIDE SEQUENCE [LARGE SCALE GENOMIC DNA]</scope>
    <source>
        <strain evidence="2 3">MLST1</strain>
    </source>
</reference>
<protein>
    <submittedName>
        <fullName evidence="2">Uncharacterized protein</fullName>
    </submittedName>
</protein>
<keyword evidence="3" id="KW-1185">Reference proteome</keyword>
<comment type="caution">
    <text evidence="2">The sequence shown here is derived from an EMBL/GenBank/DDBJ whole genome shotgun (WGS) entry which is preliminary data.</text>
</comment>
<feature type="region of interest" description="Disordered" evidence="1">
    <location>
        <begin position="1"/>
        <end position="39"/>
    </location>
</feature>
<accession>A0A432WAF7</accession>
<dbReference type="AlphaFoldDB" id="A0A432WAF7"/>
<dbReference type="RefSeq" id="WP_126803827.1">
    <property type="nucleotide sequence ID" value="NZ_PIPL01000001.1"/>
</dbReference>
<name>A0A432WAF7_9GAMM</name>
<dbReference type="EMBL" id="PIPL01000001">
    <property type="protein sequence ID" value="RUO27015.1"/>
    <property type="molecule type" value="Genomic_DNA"/>
</dbReference>